<proteinExistence type="predicted"/>
<dbReference type="SUPFAM" id="SSF102705">
    <property type="entry name" value="NIF3 (NGG1p interacting factor 3)-like"/>
    <property type="match status" value="1"/>
</dbReference>
<gene>
    <name evidence="1" type="ORF">OO014_18615</name>
</gene>
<accession>A0ABT5GN03</accession>
<evidence type="ECO:0000313" key="2">
    <source>
        <dbReference type="Proteomes" id="UP001150259"/>
    </source>
</evidence>
<dbReference type="PANTHER" id="PTHR41774:SF1">
    <property type="entry name" value="NGG1P INTERACTING FACTOR NIF3"/>
    <property type="match status" value="1"/>
</dbReference>
<protein>
    <recommendedName>
        <fullName evidence="3">NGG1p interacting factor NIF3</fullName>
    </recommendedName>
</protein>
<comment type="caution">
    <text evidence="1">The sequence shown here is derived from an EMBL/GenBank/DDBJ whole genome shotgun (WGS) entry which is preliminary data.</text>
</comment>
<dbReference type="Gene3D" id="3.30.70.120">
    <property type="match status" value="1"/>
</dbReference>
<organism evidence="1 2">
    <name type="scientific">Intrasporangium calvum</name>
    <dbReference type="NCBI Taxonomy" id="53358"/>
    <lineage>
        <taxon>Bacteria</taxon>
        <taxon>Bacillati</taxon>
        <taxon>Actinomycetota</taxon>
        <taxon>Actinomycetes</taxon>
        <taxon>Micrococcales</taxon>
        <taxon>Intrasporangiaceae</taxon>
        <taxon>Intrasporangium</taxon>
    </lineage>
</organism>
<reference evidence="1 2" key="1">
    <citation type="submission" date="2022-11" db="EMBL/GenBank/DDBJ databases">
        <title>Anaerobic phenanthrene biodegradation by a DNRA strain PheN6.</title>
        <authorList>
            <person name="Zhang Z."/>
        </authorList>
    </citation>
    <scope>NUCLEOTIDE SEQUENCE [LARGE SCALE GENOMIC DNA]</scope>
    <source>
        <strain evidence="1 2">PheN6</strain>
    </source>
</reference>
<name>A0ABT5GN03_9MICO</name>
<dbReference type="InterPro" id="IPR036069">
    <property type="entry name" value="DUF34/NIF3_sf"/>
</dbReference>
<dbReference type="RefSeq" id="WP_272463822.1">
    <property type="nucleotide sequence ID" value="NZ_JAPFQL010000126.1"/>
</dbReference>
<sequence length="113" mass="12018">MSRTALSIDVLVFYSPVEATEGVLAAVFAAGAGAIGDYTECAWFTEGTGQFRPGVGASPAIGSVGELERVPEHRVEVTFRRGLRREVVAALRAAHPYEEPAFHVIETADVEVG</sequence>
<keyword evidence="2" id="KW-1185">Reference proteome</keyword>
<dbReference type="Proteomes" id="UP001150259">
    <property type="component" value="Unassembled WGS sequence"/>
</dbReference>
<evidence type="ECO:0000313" key="1">
    <source>
        <dbReference type="EMBL" id="MDC5699265.1"/>
    </source>
</evidence>
<dbReference type="EMBL" id="JAPFQL010000126">
    <property type="protein sequence ID" value="MDC5699265.1"/>
    <property type="molecule type" value="Genomic_DNA"/>
</dbReference>
<dbReference type="PANTHER" id="PTHR41774">
    <property type="match status" value="1"/>
</dbReference>
<evidence type="ECO:0008006" key="3">
    <source>
        <dbReference type="Google" id="ProtNLM"/>
    </source>
</evidence>
<dbReference type="InterPro" id="IPR015867">
    <property type="entry name" value="N-reg_PII/ATP_PRibTrfase_C"/>
</dbReference>